<dbReference type="PANTHER" id="PTHR43562:SF4">
    <property type="entry name" value="NA(+)_H(+) ANTIPORTER NHAS5"/>
    <property type="match status" value="1"/>
</dbReference>
<evidence type="ECO:0000256" key="7">
    <source>
        <dbReference type="ARBA" id="ARBA00023136"/>
    </source>
</evidence>
<evidence type="ECO:0000256" key="2">
    <source>
        <dbReference type="ARBA" id="ARBA00022448"/>
    </source>
</evidence>
<keyword evidence="2" id="KW-0813">Transport</keyword>
<dbReference type="Pfam" id="PF00999">
    <property type="entry name" value="Na_H_Exchanger"/>
    <property type="match status" value="1"/>
</dbReference>
<evidence type="ECO:0000256" key="4">
    <source>
        <dbReference type="ARBA" id="ARBA00022692"/>
    </source>
</evidence>
<feature type="transmembrane region" description="Helical" evidence="8">
    <location>
        <begin position="184"/>
        <end position="209"/>
    </location>
</feature>
<feature type="transmembrane region" description="Helical" evidence="8">
    <location>
        <begin position="121"/>
        <end position="142"/>
    </location>
</feature>
<keyword evidence="6" id="KW-0406">Ion transport</keyword>
<dbReference type="SUPFAM" id="SSF52402">
    <property type="entry name" value="Adenine nucleotide alpha hydrolases-like"/>
    <property type="match status" value="1"/>
</dbReference>
<evidence type="ECO:0000313" key="11">
    <source>
        <dbReference type="EMBL" id="SDL11443.1"/>
    </source>
</evidence>
<comment type="subcellular location">
    <subcellularLocation>
        <location evidence="1">Membrane</location>
        <topology evidence="1">Multi-pass membrane protein</topology>
    </subcellularLocation>
</comment>
<dbReference type="EMBL" id="FNFO01000004">
    <property type="protein sequence ID" value="SDL11443.1"/>
    <property type="molecule type" value="Genomic_DNA"/>
</dbReference>
<feature type="transmembrane region" description="Helical" evidence="8">
    <location>
        <begin position="272"/>
        <end position="290"/>
    </location>
</feature>
<reference evidence="11 12" key="1">
    <citation type="submission" date="2016-10" db="EMBL/GenBank/DDBJ databases">
        <authorList>
            <person name="de Groot N.N."/>
        </authorList>
    </citation>
    <scope>NUCLEOTIDE SEQUENCE [LARGE SCALE GENOMIC DNA]</scope>
    <source>
        <strain evidence="11 12">DSM 25186</strain>
    </source>
</reference>
<dbReference type="GO" id="GO:0016020">
    <property type="term" value="C:membrane"/>
    <property type="evidence" value="ECO:0007669"/>
    <property type="project" value="UniProtKB-SubCell"/>
</dbReference>
<feature type="transmembrane region" description="Helical" evidence="8">
    <location>
        <begin position="296"/>
        <end position="315"/>
    </location>
</feature>
<evidence type="ECO:0000256" key="3">
    <source>
        <dbReference type="ARBA" id="ARBA00022449"/>
    </source>
</evidence>
<feature type="transmembrane region" description="Helical" evidence="8">
    <location>
        <begin position="64"/>
        <end position="82"/>
    </location>
</feature>
<evidence type="ECO:0000259" key="9">
    <source>
        <dbReference type="Pfam" id="PF00582"/>
    </source>
</evidence>
<feature type="transmembrane region" description="Helical" evidence="8">
    <location>
        <begin position="39"/>
        <end position="58"/>
    </location>
</feature>
<proteinExistence type="predicted"/>
<dbReference type="OrthoDB" id="9793589at2"/>
<evidence type="ECO:0000259" key="10">
    <source>
        <dbReference type="Pfam" id="PF00999"/>
    </source>
</evidence>
<keyword evidence="4 8" id="KW-0812">Transmembrane</keyword>
<evidence type="ECO:0000256" key="8">
    <source>
        <dbReference type="SAM" id="Phobius"/>
    </source>
</evidence>
<dbReference type="Gene3D" id="3.40.50.620">
    <property type="entry name" value="HUPs"/>
    <property type="match status" value="1"/>
</dbReference>
<feature type="transmembrane region" description="Helical" evidence="8">
    <location>
        <begin position="364"/>
        <end position="383"/>
    </location>
</feature>
<dbReference type="Gene3D" id="1.20.1530.20">
    <property type="match status" value="1"/>
</dbReference>
<dbReference type="AlphaFoldDB" id="A0A1G9HG35"/>
<dbReference type="InterPro" id="IPR006153">
    <property type="entry name" value="Cation/H_exchanger_TM"/>
</dbReference>
<feature type="transmembrane region" description="Helical" evidence="8">
    <location>
        <begin position="94"/>
        <end position="115"/>
    </location>
</feature>
<feature type="transmembrane region" description="Helical" evidence="8">
    <location>
        <begin position="336"/>
        <end position="358"/>
    </location>
</feature>
<keyword evidence="5 8" id="KW-1133">Transmembrane helix</keyword>
<feature type="domain" description="Cation/H+ exchanger transmembrane" evidence="10">
    <location>
        <begin position="23"/>
        <end position="385"/>
    </location>
</feature>
<dbReference type="PANTHER" id="PTHR43562">
    <property type="entry name" value="NAPA-TYPE SODIUM/HYDROGEN ANTIPORTER"/>
    <property type="match status" value="1"/>
</dbReference>
<name>A0A1G9HG35_9BACT</name>
<evidence type="ECO:0000256" key="5">
    <source>
        <dbReference type="ARBA" id="ARBA00022989"/>
    </source>
</evidence>
<sequence>MFSFSEFTRPLTDPVIILSLIVVVILVAPLVLSRFKVPGIIGLILAGALVGPKGLNLIQGTDTTLFSTVGLLYLMFLAGLEIDLIDFRKNQRKSIVFGAFTFLIPQTIGTLVGYYGLGFNWASSVLLASMFASHTLLTYPIVSRFGIARHEVVTITVGGTIITDTLALLVLAVIAGAAEGELNMLFWVKLIVSLGIFMGLVLVVIPWIARWFFRNLASESISQYLFVLAVVFFSAMLARLAGVEPIIGAFMAGLALNRLIPHSSPLMNRLEFIGQALFIPFFLIGVGLLVDLRVFFMGSQALIVAGTMTVVALFGKWSAAWATQRIFGYSVPERNIIFGLSNSQAAATLAAVLVGYRLGLLNESVLNGTIVMILITCLISSFVTEAAARRLATTEAERTPPTPEKSERILVPIANPETLDQLVDLAVMIKQPASAEPLYLLSVVLDNSEAAERLVTARKLLEKGRQHAAATENGVQALHRVDFNVASGIIRTAKELLVTQIVIGWNGRVSATERLFGSVLDNVVQKTSQMILVTKLLRPLNTVRKMVVVVPPDAEWEPGFVAWVETLRTICRQTVGKVHLFGTESSLKVIDNRLREEKPSVDTVLRPFDDWENFLILAREVGVEDLLILVNARARTLSYHDYLDRLPRLLSQYFEENSFIIFYPEQQRNTADELTGY</sequence>
<accession>A0A1G9HG35</accession>
<feature type="transmembrane region" description="Helical" evidence="8">
    <location>
        <begin position="221"/>
        <end position="237"/>
    </location>
</feature>
<dbReference type="STRING" id="1075417.SAMN05421823_104413"/>
<dbReference type="RefSeq" id="WP_089682499.1">
    <property type="nucleotide sequence ID" value="NZ_FNFO01000004.1"/>
</dbReference>
<feature type="transmembrane region" description="Helical" evidence="8">
    <location>
        <begin position="154"/>
        <end position="178"/>
    </location>
</feature>
<evidence type="ECO:0000256" key="6">
    <source>
        <dbReference type="ARBA" id="ARBA00023065"/>
    </source>
</evidence>
<keyword evidence="12" id="KW-1185">Reference proteome</keyword>
<dbReference type="InterPro" id="IPR006016">
    <property type="entry name" value="UspA"/>
</dbReference>
<keyword evidence="7 8" id="KW-0472">Membrane</keyword>
<evidence type="ECO:0000256" key="1">
    <source>
        <dbReference type="ARBA" id="ARBA00004141"/>
    </source>
</evidence>
<evidence type="ECO:0000313" key="12">
    <source>
        <dbReference type="Proteomes" id="UP000198510"/>
    </source>
</evidence>
<dbReference type="GO" id="GO:1902600">
    <property type="term" value="P:proton transmembrane transport"/>
    <property type="evidence" value="ECO:0007669"/>
    <property type="project" value="InterPro"/>
</dbReference>
<protein>
    <submittedName>
        <fullName evidence="11">Kef-type K+ transport system, membrane component KefB</fullName>
    </submittedName>
</protein>
<dbReference type="Pfam" id="PF00582">
    <property type="entry name" value="Usp"/>
    <property type="match status" value="1"/>
</dbReference>
<dbReference type="InterPro" id="IPR014729">
    <property type="entry name" value="Rossmann-like_a/b/a_fold"/>
</dbReference>
<feature type="transmembrane region" description="Helical" evidence="8">
    <location>
        <begin position="15"/>
        <end position="32"/>
    </location>
</feature>
<dbReference type="Proteomes" id="UP000198510">
    <property type="component" value="Unassembled WGS sequence"/>
</dbReference>
<organism evidence="11 12">
    <name type="scientific">Catalinimonas alkaloidigena</name>
    <dbReference type="NCBI Taxonomy" id="1075417"/>
    <lineage>
        <taxon>Bacteria</taxon>
        <taxon>Pseudomonadati</taxon>
        <taxon>Bacteroidota</taxon>
        <taxon>Cytophagia</taxon>
        <taxon>Cytophagales</taxon>
        <taxon>Catalimonadaceae</taxon>
        <taxon>Catalinimonas</taxon>
    </lineage>
</organism>
<feature type="domain" description="UspA" evidence="9">
    <location>
        <begin position="407"/>
        <end position="535"/>
    </location>
</feature>
<gene>
    <name evidence="11" type="ORF">SAMN05421823_104413</name>
</gene>
<dbReference type="InterPro" id="IPR038770">
    <property type="entry name" value="Na+/solute_symporter_sf"/>
</dbReference>
<dbReference type="CDD" id="cd00293">
    <property type="entry name" value="USP-like"/>
    <property type="match status" value="1"/>
</dbReference>
<keyword evidence="3" id="KW-0050">Antiport</keyword>
<dbReference type="GO" id="GO:0015297">
    <property type="term" value="F:antiporter activity"/>
    <property type="evidence" value="ECO:0007669"/>
    <property type="project" value="UniProtKB-KW"/>
</dbReference>